<protein>
    <submittedName>
        <fullName evidence="2">Uncharacterized protein</fullName>
    </submittedName>
</protein>
<dbReference type="Gene3D" id="3.30.10.10">
    <property type="entry name" value="Trypsin Inhibitor V, subunit A"/>
    <property type="match status" value="1"/>
</dbReference>
<evidence type="ECO:0000313" key="3">
    <source>
        <dbReference type="Proteomes" id="UP001140217"/>
    </source>
</evidence>
<dbReference type="EMBL" id="JANBUL010000299">
    <property type="protein sequence ID" value="KAJ2777312.1"/>
    <property type="molecule type" value="Genomic_DNA"/>
</dbReference>
<gene>
    <name evidence="2" type="ORF">H4R18_005213</name>
</gene>
<comment type="caution">
    <text evidence="2">The sequence shown here is derived from an EMBL/GenBank/DDBJ whole genome shotgun (WGS) entry which is preliminary data.</text>
</comment>
<dbReference type="OrthoDB" id="10013825at2759"/>
<organism evidence="2 3">
    <name type="scientific">Coemansia javaensis</name>
    <dbReference type="NCBI Taxonomy" id="2761396"/>
    <lineage>
        <taxon>Eukaryota</taxon>
        <taxon>Fungi</taxon>
        <taxon>Fungi incertae sedis</taxon>
        <taxon>Zoopagomycota</taxon>
        <taxon>Kickxellomycotina</taxon>
        <taxon>Kickxellomycetes</taxon>
        <taxon>Kickxellales</taxon>
        <taxon>Kickxellaceae</taxon>
        <taxon>Coemansia</taxon>
    </lineage>
</organism>
<name>A0A9W8H278_9FUNG</name>
<feature type="compositionally biased region" description="Low complexity" evidence="1">
    <location>
        <begin position="40"/>
        <end position="51"/>
    </location>
</feature>
<sequence length="165" mass="18567">MCNNNPRCAEPAQGGGGDDDEQRRQYEAQPSEDEQRRQYEALLAAAGSAPVAEEEVRTAQAPTQLGEDEQRQQFEMLLAAASRDDEPTSDETKRGLEALLMGKRFVEDPAEGFVPSIATEFTVAHLPPLHRIFRSKNSVMTMDYRPDRINIWLDKEGRCAEITWV</sequence>
<dbReference type="Proteomes" id="UP001140217">
    <property type="component" value="Unassembled WGS sequence"/>
</dbReference>
<proteinExistence type="predicted"/>
<accession>A0A9W8H278</accession>
<reference evidence="2" key="1">
    <citation type="submission" date="2022-07" db="EMBL/GenBank/DDBJ databases">
        <title>Phylogenomic reconstructions and comparative analyses of Kickxellomycotina fungi.</title>
        <authorList>
            <person name="Reynolds N.K."/>
            <person name="Stajich J.E."/>
            <person name="Barry K."/>
            <person name="Grigoriev I.V."/>
            <person name="Crous P."/>
            <person name="Smith M.E."/>
        </authorList>
    </citation>
    <scope>NUCLEOTIDE SEQUENCE</scope>
    <source>
        <strain evidence="2">NBRC 105414</strain>
    </source>
</reference>
<keyword evidence="3" id="KW-1185">Reference proteome</keyword>
<evidence type="ECO:0000256" key="1">
    <source>
        <dbReference type="SAM" id="MobiDB-lite"/>
    </source>
</evidence>
<feature type="region of interest" description="Disordered" evidence="1">
    <location>
        <begin position="1"/>
        <end position="69"/>
    </location>
</feature>
<evidence type="ECO:0000313" key="2">
    <source>
        <dbReference type="EMBL" id="KAJ2777312.1"/>
    </source>
</evidence>
<dbReference type="AlphaFoldDB" id="A0A9W8H278"/>